<reference evidence="6 7" key="1">
    <citation type="submission" date="2018-04" db="EMBL/GenBank/DDBJ databases">
        <title>Novel Campyloabacter and Helicobacter Species and Strains.</title>
        <authorList>
            <person name="Mannion A.J."/>
            <person name="Shen Z."/>
            <person name="Fox J.G."/>
        </authorList>
    </citation>
    <scope>NUCLEOTIDE SEQUENCE [LARGE SCALE GENOMIC DNA]</scope>
    <source>
        <strain evidence="6 7">ATCC 700242</strain>
    </source>
</reference>
<dbReference type="InterPro" id="IPR035965">
    <property type="entry name" value="PAS-like_dom_sf"/>
</dbReference>
<evidence type="ECO:0000313" key="7">
    <source>
        <dbReference type="Proteomes" id="UP000257067"/>
    </source>
</evidence>
<feature type="domain" description="PAC" evidence="5">
    <location>
        <begin position="214"/>
        <end position="266"/>
    </location>
</feature>
<dbReference type="PROSITE" id="PS50111">
    <property type="entry name" value="CHEMOTAXIS_TRANSDUC_2"/>
    <property type="match status" value="1"/>
</dbReference>
<evidence type="ECO:0000256" key="1">
    <source>
        <dbReference type="ARBA" id="ARBA00023224"/>
    </source>
</evidence>
<feature type="domain" description="Methyl-accepting transducer" evidence="3">
    <location>
        <begin position="253"/>
        <end position="432"/>
    </location>
</feature>
<dbReference type="CDD" id="cd11386">
    <property type="entry name" value="MCP_signal"/>
    <property type="match status" value="1"/>
</dbReference>
<gene>
    <name evidence="6" type="ORF">CQA62_03685</name>
</gene>
<dbReference type="SUPFAM" id="SSF58104">
    <property type="entry name" value="Methyl-accepting chemotaxis protein (MCP) signaling domain"/>
    <property type="match status" value="1"/>
</dbReference>
<dbReference type="SMART" id="SM00091">
    <property type="entry name" value="PAS"/>
    <property type="match status" value="2"/>
</dbReference>
<comment type="caution">
    <text evidence="6">The sequence shown here is derived from an EMBL/GenBank/DDBJ whole genome shotgun (WGS) entry which is preliminary data.</text>
</comment>
<keyword evidence="1 2" id="KW-0807">Transducer</keyword>
<dbReference type="EMBL" id="NXLU01000003">
    <property type="protein sequence ID" value="RDU69252.1"/>
    <property type="molecule type" value="Genomic_DNA"/>
</dbReference>
<evidence type="ECO:0000259" key="3">
    <source>
        <dbReference type="PROSITE" id="PS50111"/>
    </source>
</evidence>
<dbReference type="InterPro" id="IPR000700">
    <property type="entry name" value="PAS-assoc_C"/>
</dbReference>
<evidence type="ECO:0000259" key="5">
    <source>
        <dbReference type="PROSITE" id="PS50113"/>
    </source>
</evidence>
<dbReference type="InterPro" id="IPR004089">
    <property type="entry name" value="MCPsignal_dom"/>
</dbReference>
<evidence type="ECO:0000313" key="6">
    <source>
        <dbReference type="EMBL" id="RDU69252.1"/>
    </source>
</evidence>
<dbReference type="AlphaFoldDB" id="A0A3D8IVK8"/>
<dbReference type="SUPFAM" id="SSF55785">
    <property type="entry name" value="PYP-like sensor domain (PAS domain)"/>
    <property type="match status" value="1"/>
</dbReference>
<keyword evidence="7" id="KW-1185">Reference proteome</keyword>
<dbReference type="Pfam" id="PF08447">
    <property type="entry name" value="PAS_3"/>
    <property type="match status" value="1"/>
</dbReference>
<sequence length="432" mass="48358">MFFSQDLKAEIAKLQEEIKKQNAIVKTADRGFCVVKLTPDNGILDVNQKYIDVMGYTLKELKEIGYKNLRNPTVTEADYEKLWNAIKTNVDVSGVYSQKSKSGSLVWFYVTFNSVLNDDGRIEYIVAIAADITSYTNKVSESQNTLDAVNRSMAAIEFDMEGNIIDANKNFLDALGYSFEEIKGKHHRIFCDQAFTQSPQYTEFWNRLKKGEFIAGKFKRFGKDNKEIWLEASYNPIFDSDGKVYRVIKFATDITSQVLNDRENTRIASEMAQENDRLTTNGAKVIEETTNNMKQIAEMMQTSSSLVGSLGSQSDEITSVIQTIKDIADQTNLLALNAAIEAARAGEHGRGFAVVADEVRKLAERTSKSITEITTTINSIRDVTGQVVDNIKTSIEQVDDGVKLAGEAKEVMDKIRESASRVAQTIKEKNTL</sequence>
<evidence type="ECO:0000256" key="2">
    <source>
        <dbReference type="PROSITE-ProRule" id="PRU00284"/>
    </source>
</evidence>
<feature type="domain" description="PAS" evidence="4">
    <location>
        <begin position="159"/>
        <end position="185"/>
    </location>
</feature>
<dbReference type="PANTHER" id="PTHR32089:SF112">
    <property type="entry name" value="LYSOZYME-LIKE PROTEIN-RELATED"/>
    <property type="match status" value="1"/>
</dbReference>
<accession>A0A3D8IVK8</accession>
<organism evidence="6 7">
    <name type="scientific">Helicobacter cholecystus</name>
    <dbReference type="NCBI Taxonomy" id="45498"/>
    <lineage>
        <taxon>Bacteria</taxon>
        <taxon>Pseudomonadati</taxon>
        <taxon>Campylobacterota</taxon>
        <taxon>Epsilonproteobacteria</taxon>
        <taxon>Campylobacterales</taxon>
        <taxon>Helicobacteraceae</taxon>
        <taxon>Helicobacter</taxon>
    </lineage>
</organism>
<dbReference type="PROSITE" id="PS50113">
    <property type="entry name" value="PAC"/>
    <property type="match status" value="2"/>
</dbReference>
<dbReference type="SMART" id="SM00283">
    <property type="entry name" value="MA"/>
    <property type="match status" value="1"/>
</dbReference>
<feature type="domain" description="PAC" evidence="5">
    <location>
        <begin position="88"/>
        <end position="144"/>
    </location>
</feature>
<dbReference type="PANTHER" id="PTHR32089">
    <property type="entry name" value="METHYL-ACCEPTING CHEMOTAXIS PROTEIN MCPB"/>
    <property type="match status" value="1"/>
</dbReference>
<dbReference type="InterPro" id="IPR013655">
    <property type="entry name" value="PAS_fold_3"/>
</dbReference>
<dbReference type="InterPro" id="IPR000014">
    <property type="entry name" value="PAS"/>
</dbReference>
<dbReference type="CDD" id="cd00130">
    <property type="entry name" value="PAS"/>
    <property type="match status" value="2"/>
</dbReference>
<proteinExistence type="predicted"/>
<dbReference type="Pfam" id="PF13426">
    <property type="entry name" value="PAS_9"/>
    <property type="match status" value="1"/>
</dbReference>
<evidence type="ECO:0000259" key="4">
    <source>
        <dbReference type="PROSITE" id="PS50112"/>
    </source>
</evidence>
<dbReference type="GO" id="GO:0007165">
    <property type="term" value="P:signal transduction"/>
    <property type="evidence" value="ECO:0007669"/>
    <property type="project" value="UniProtKB-KW"/>
</dbReference>
<dbReference type="NCBIfam" id="TIGR00229">
    <property type="entry name" value="sensory_box"/>
    <property type="match status" value="2"/>
</dbReference>
<dbReference type="PROSITE" id="PS50112">
    <property type="entry name" value="PAS"/>
    <property type="match status" value="1"/>
</dbReference>
<name>A0A3D8IVK8_9HELI</name>
<dbReference type="GO" id="GO:0016020">
    <property type="term" value="C:membrane"/>
    <property type="evidence" value="ECO:0007669"/>
    <property type="project" value="InterPro"/>
</dbReference>
<dbReference type="Pfam" id="PF00015">
    <property type="entry name" value="MCPsignal"/>
    <property type="match status" value="1"/>
</dbReference>
<protein>
    <submittedName>
        <fullName evidence="6">Chemotaxis protein</fullName>
    </submittedName>
</protein>
<dbReference type="Proteomes" id="UP000257067">
    <property type="component" value="Unassembled WGS sequence"/>
</dbReference>
<dbReference type="Gene3D" id="3.30.450.20">
    <property type="entry name" value="PAS domain"/>
    <property type="match status" value="2"/>
</dbReference>
<dbReference type="InterPro" id="IPR001610">
    <property type="entry name" value="PAC"/>
</dbReference>
<dbReference type="Gene3D" id="1.10.287.950">
    <property type="entry name" value="Methyl-accepting chemotaxis protein"/>
    <property type="match status" value="1"/>
</dbReference>
<dbReference type="SMART" id="SM00086">
    <property type="entry name" value="PAC"/>
    <property type="match status" value="2"/>
</dbReference>